<protein>
    <submittedName>
        <fullName evidence="5">Propionyl-CoA synthetase</fullName>
    </submittedName>
</protein>
<feature type="domain" description="AMP-dependent synthetase/ligase" evidence="2">
    <location>
        <begin position="58"/>
        <end position="407"/>
    </location>
</feature>
<evidence type="ECO:0000259" key="3">
    <source>
        <dbReference type="Pfam" id="PF13193"/>
    </source>
</evidence>
<dbReference type="InterPro" id="IPR045851">
    <property type="entry name" value="AMP-bd_C_sf"/>
</dbReference>
<dbReference type="InterPro" id="IPR000873">
    <property type="entry name" value="AMP-dep_synth/lig_dom"/>
</dbReference>
<sequence>MLAMHVEEDSFNRALWQQEAQRLHWQQPFRQVVEVIEGGPRSQWFPGGTTNLCFNALDRHLAERGDRCAIIHRDYRGETHRLSYQALWQQVNALSSLLHSWGIKAGDRVLIALPMTPLAAVAMLACARLGAVHVVVYSGITSDALAQRVAASQPVLLLHHSERRGRGDLPAIPCHIETLRVVDTASKTFQQQLAEHQGHTQPCVWLASAAPLHLLFTSGTTGTPKGIVRDTGGYAVALLASLHHLFKLQDDEVFFTSADVGWVTGHSYGIYAPLLAGITTVMCENSPCNAPGQPWWRMVAELGITRMLTIAGAIRLARQQGSPHASLASLRTLYLAGEPLDQTTDSWVTQQLSVRCENHYWQTESGWPLLAGQGTALSSVFSRSVEIINPLNGETCRAGEAGMLIVNETLGPGGMSTLWQDDTQHDQRYWIQRDGRWAYATHDCAVQQAGKITLLGRLDDVINIGGKRLSTAEVEQALSGIEGIIEAVAVRTPHPLLGEMIALYVVTIALSRAQERALKRLITQQVVTRCGRFALPRRIYFRTSLPKTFSGKFLRRELQG</sequence>
<dbReference type="PANTHER" id="PTHR43347:SF3">
    <property type="entry name" value="ACYL-COA SYNTHETASE SHORT-CHAIN FAMILY MEMBER 3, MITOCHONDRIAL"/>
    <property type="match status" value="1"/>
</dbReference>
<dbReference type="Proteomes" id="UP000030853">
    <property type="component" value="Unassembled WGS sequence"/>
</dbReference>
<dbReference type="PANTHER" id="PTHR43347">
    <property type="entry name" value="ACYL-COA SYNTHETASE"/>
    <property type="match status" value="1"/>
</dbReference>
<dbReference type="InterPro" id="IPR042099">
    <property type="entry name" value="ANL_N_sf"/>
</dbReference>
<dbReference type="RefSeq" id="WP_039326986.1">
    <property type="nucleotide sequence ID" value="NZ_JTJJ01000002.1"/>
</dbReference>
<evidence type="ECO:0000256" key="1">
    <source>
        <dbReference type="ARBA" id="ARBA00006432"/>
    </source>
</evidence>
<dbReference type="InterPro" id="IPR020845">
    <property type="entry name" value="AMP-binding_CS"/>
</dbReference>
<proteinExistence type="inferred from homology"/>
<evidence type="ECO:0000313" key="6">
    <source>
        <dbReference type="Proteomes" id="UP000030853"/>
    </source>
</evidence>
<feature type="domain" description="AMP-binding enzyme C-terminal" evidence="3">
    <location>
        <begin position="473"/>
        <end position="552"/>
    </location>
</feature>
<reference evidence="5 6" key="1">
    <citation type="submission" date="2014-11" db="EMBL/GenBank/DDBJ databases">
        <title>Genome sequencing of Pantoea rodasii ND03.</title>
        <authorList>
            <person name="Muhamad Yunos N.Y."/>
            <person name="Chan K.-G."/>
        </authorList>
    </citation>
    <scope>NUCLEOTIDE SEQUENCE [LARGE SCALE GENOMIC DNA]</scope>
    <source>
        <strain evidence="5 6">ND03</strain>
    </source>
</reference>
<evidence type="ECO:0000313" key="5">
    <source>
        <dbReference type="EMBL" id="KHJ70099.1"/>
    </source>
</evidence>
<comment type="caution">
    <text evidence="5">The sequence shown here is derived from an EMBL/GenBank/DDBJ whole genome shotgun (WGS) entry which is preliminary data.</text>
</comment>
<accession>A0A0B1RBU5</accession>
<name>A0A0B1RBU5_9GAMM</name>
<dbReference type="Pfam" id="PF00501">
    <property type="entry name" value="AMP-binding"/>
    <property type="match status" value="1"/>
</dbReference>
<dbReference type="InterPro" id="IPR032387">
    <property type="entry name" value="ACAS_N"/>
</dbReference>
<dbReference type="SUPFAM" id="SSF56801">
    <property type="entry name" value="Acetyl-CoA synthetase-like"/>
    <property type="match status" value="1"/>
</dbReference>
<dbReference type="Gene3D" id="3.30.300.30">
    <property type="match status" value="1"/>
</dbReference>
<evidence type="ECO:0000259" key="2">
    <source>
        <dbReference type="Pfam" id="PF00501"/>
    </source>
</evidence>
<dbReference type="EMBL" id="JTJJ01000002">
    <property type="protein sequence ID" value="KHJ70099.1"/>
    <property type="molecule type" value="Genomic_DNA"/>
</dbReference>
<feature type="domain" description="Acetyl-coenzyme A synthetase N-terminal" evidence="4">
    <location>
        <begin position="15"/>
        <end position="56"/>
    </location>
</feature>
<evidence type="ECO:0000259" key="4">
    <source>
        <dbReference type="Pfam" id="PF16177"/>
    </source>
</evidence>
<gene>
    <name evidence="5" type="ORF">QU24_00235</name>
</gene>
<organism evidence="5 6">
    <name type="scientific">Pantoea rodasii</name>
    <dbReference type="NCBI Taxonomy" id="1076549"/>
    <lineage>
        <taxon>Bacteria</taxon>
        <taxon>Pseudomonadati</taxon>
        <taxon>Pseudomonadota</taxon>
        <taxon>Gammaproteobacteria</taxon>
        <taxon>Enterobacterales</taxon>
        <taxon>Erwiniaceae</taxon>
        <taxon>Pantoea</taxon>
    </lineage>
</organism>
<dbReference type="Pfam" id="PF16177">
    <property type="entry name" value="ACAS_N"/>
    <property type="match status" value="1"/>
</dbReference>
<dbReference type="Gene3D" id="3.40.50.12780">
    <property type="entry name" value="N-terminal domain of ligase-like"/>
    <property type="match status" value="1"/>
</dbReference>
<dbReference type="Pfam" id="PF13193">
    <property type="entry name" value="AMP-binding_C"/>
    <property type="match status" value="1"/>
</dbReference>
<dbReference type="PROSITE" id="PS00455">
    <property type="entry name" value="AMP_BINDING"/>
    <property type="match status" value="1"/>
</dbReference>
<dbReference type="GO" id="GO:0050218">
    <property type="term" value="F:propionate-CoA ligase activity"/>
    <property type="evidence" value="ECO:0007669"/>
    <property type="project" value="TreeGrafter"/>
</dbReference>
<dbReference type="InterPro" id="IPR025110">
    <property type="entry name" value="AMP-bd_C"/>
</dbReference>
<dbReference type="AlphaFoldDB" id="A0A0B1RBU5"/>
<comment type="similarity">
    <text evidence="1">Belongs to the ATP-dependent AMP-binding enzyme family.</text>
</comment>